<evidence type="ECO:0000313" key="2">
    <source>
        <dbReference type="EMBL" id="ACY24794.1"/>
    </source>
</evidence>
<evidence type="ECO:0000259" key="1">
    <source>
        <dbReference type="Pfam" id="PF00535"/>
    </source>
</evidence>
<organism evidence="2">
    <name type="scientific">uncultured organism</name>
    <dbReference type="NCBI Taxonomy" id="155900"/>
    <lineage>
        <taxon>unclassified sequences</taxon>
        <taxon>environmental samples</taxon>
    </lineage>
</organism>
<dbReference type="AlphaFoldDB" id="D8VN09"/>
<dbReference type="CAZy" id="GT2">
    <property type="family name" value="Glycosyltransferase Family 2"/>
</dbReference>
<proteinExistence type="predicted"/>
<reference evidence="2" key="2">
    <citation type="journal article" date="2010" name="Appl. Environ. Microbiol.">
        <title>Diversity of glycosyl hydrolases from cellulose-depleting communities enriched from casts of two earthworm species.</title>
        <authorList>
            <person name="Beloqui A."/>
            <person name="Nechitaylo T.Y."/>
            <person name="Lopez-Cortes N."/>
            <person name="Ghazi A."/>
            <person name="Guazzaroni M.E."/>
            <person name="Polaina J."/>
            <person name="Strittmatter A.W."/>
            <person name="Reva O."/>
            <person name="Waliczek A."/>
            <person name="Yakimov M.M."/>
            <person name="Golyshina O.V."/>
            <person name="Ferrer M."/>
            <person name="Golyshin P.N."/>
        </authorList>
    </citation>
    <scope>NUCLEOTIDE SEQUENCE</scope>
</reference>
<dbReference type="PANTHER" id="PTHR48090">
    <property type="entry name" value="UNDECAPRENYL-PHOSPHATE 4-DEOXY-4-FORMAMIDO-L-ARABINOSE TRANSFERASE-RELATED"/>
    <property type="match status" value="1"/>
</dbReference>
<dbReference type="CDD" id="cd04179">
    <property type="entry name" value="DPM_DPG-synthase_like"/>
    <property type="match status" value="1"/>
</dbReference>
<dbReference type="SUPFAM" id="SSF53448">
    <property type="entry name" value="Nucleotide-diphospho-sugar transferases"/>
    <property type="match status" value="1"/>
</dbReference>
<reference evidence="2" key="1">
    <citation type="submission" date="2009-09" db="EMBL/GenBank/DDBJ databases">
        <authorList>
            <person name="Beloqi A."/>
            <person name="Nechitaylo T.Y."/>
            <person name="Lopez-Cortes N."/>
            <person name="Vietes M."/>
            <person name="Polaina J."/>
            <person name="Strittmatter A."/>
            <person name="Reva O."/>
            <person name="Waliczek A."/>
            <person name="Golyshina O.V."/>
            <person name="Ferrer M."/>
            <person name="Golyshin P.N."/>
        </authorList>
    </citation>
    <scope>NUCLEOTIDE SEQUENCE</scope>
</reference>
<dbReference type="PANTHER" id="PTHR48090:SF7">
    <property type="entry name" value="RFBJ PROTEIN"/>
    <property type="match status" value="1"/>
</dbReference>
<dbReference type="InterPro" id="IPR029044">
    <property type="entry name" value="Nucleotide-diphossugar_trans"/>
</dbReference>
<keyword evidence="2" id="KW-0808">Transferase</keyword>
<accession>D8VN09</accession>
<dbReference type="EMBL" id="GQ996412">
    <property type="protein sequence ID" value="ACY24794.1"/>
    <property type="molecule type" value="Genomic_DNA"/>
</dbReference>
<feature type="domain" description="Glycosyltransferase 2-like" evidence="1">
    <location>
        <begin position="7"/>
        <end position="166"/>
    </location>
</feature>
<dbReference type="InterPro" id="IPR050256">
    <property type="entry name" value="Glycosyltransferase_2"/>
</dbReference>
<dbReference type="Gene3D" id="3.90.550.10">
    <property type="entry name" value="Spore Coat Polysaccharide Biosynthesis Protein SpsA, Chain A"/>
    <property type="match status" value="1"/>
</dbReference>
<sequence>MRDRILIIIPAYNEEKNIAKVIQSLKEANSDYECLVVNDGSKDNTQHEAEASGLATVIQLPSNLGIGGAVQTGFKYAFYNDIDYAIQFDGDGQHLASEIPKILLPLQANEYDVCIGSRFVEKTQGFQSTFMRRIGIRIFELMSRVLIRKKITDSTSGFRAYNKQAIAFLAANYPTDYPEPETVILLGKNDFRIREVSVEMIERQGGESSISGLKSAHYMIKVILAMLMTAQRQKIRRI</sequence>
<name>D8VN09_9ZZZZ</name>
<dbReference type="GO" id="GO:0016740">
    <property type="term" value="F:transferase activity"/>
    <property type="evidence" value="ECO:0007669"/>
    <property type="project" value="UniProtKB-KW"/>
</dbReference>
<dbReference type="InterPro" id="IPR001173">
    <property type="entry name" value="Glyco_trans_2-like"/>
</dbReference>
<protein>
    <submittedName>
        <fullName evidence="2">Glycosyl transferase family 2</fullName>
    </submittedName>
</protein>
<dbReference type="Pfam" id="PF00535">
    <property type="entry name" value="Glycos_transf_2"/>
    <property type="match status" value="1"/>
</dbReference>